<evidence type="ECO:0000313" key="8">
    <source>
        <dbReference type="EMBL" id="AZN35913.1"/>
    </source>
</evidence>
<evidence type="ECO:0000256" key="1">
    <source>
        <dbReference type="ARBA" id="ARBA00004241"/>
    </source>
</evidence>
<keyword evidence="5" id="KW-0653">Protein transport</keyword>
<evidence type="ECO:0000256" key="5">
    <source>
        <dbReference type="ARBA" id="ARBA00022927"/>
    </source>
</evidence>
<dbReference type="Pfam" id="PF09392">
    <property type="entry name" value="T3SS_needle_F"/>
    <property type="match status" value="1"/>
</dbReference>
<dbReference type="Gene3D" id="1.20.58.90">
    <property type="match status" value="1"/>
</dbReference>
<dbReference type="SUPFAM" id="SSF140129">
    <property type="entry name" value="MxiH-like"/>
    <property type="match status" value="1"/>
</dbReference>
<protein>
    <submittedName>
        <fullName evidence="8">Type III secretion system needle complex protein</fullName>
    </submittedName>
</protein>
<evidence type="ECO:0000256" key="4">
    <source>
        <dbReference type="ARBA" id="ARBA00022525"/>
    </source>
</evidence>
<dbReference type="InterPro" id="IPR021123">
    <property type="entry name" value="T3SS_needle-like"/>
</dbReference>
<dbReference type="NCBIfam" id="NF011854">
    <property type="entry name" value="PRK15326.1"/>
    <property type="match status" value="1"/>
</dbReference>
<sequence>MPSTAPIPSPHFDDSWDGELTNLSNRFDDGVELLDKKMKAALKDVIDNPGKASNLAAYQSALSEYNLYRNAQSNVVKVYKDIDAAIIQNFR</sequence>
<dbReference type="OrthoDB" id="6465387at2"/>
<dbReference type="GO" id="GO:0009986">
    <property type="term" value="C:cell surface"/>
    <property type="evidence" value="ECO:0007669"/>
    <property type="project" value="UniProtKB-SubCell"/>
</dbReference>
<comment type="subcellular location">
    <subcellularLocation>
        <location evidence="1">Cell surface</location>
    </subcellularLocation>
    <subcellularLocation>
        <location evidence="2">Secreted</location>
    </subcellularLocation>
</comment>
<dbReference type="AlphaFoldDB" id="A0A3S8ZR04"/>
<name>A0A3S8ZR04_9NEIS</name>
<comment type="similarity">
    <text evidence="7">Belongs to the SctF family.</text>
</comment>
<evidence type="ECO:0000256" key="7">
    <source>
        <dbReference type="ARBA" id="ARBA00035658"/>
    </source>
</evidence>
<reference evidence="8 9" key="1">
    <citation type="submission" date="2018-12" db="EMBL/GenBank/DDBJ databases">
        <title>Complete genome sequence of Iodobacter sp. H11R3.</title>
        <authorList>
            <person name="Bae J.-W."/>
        </authorList>
    </citation>
    <scope>NUCLEOTIDE SEQUENCE [LARGE SCALE GENOMIC DNA]</scope>
    <source>
        <strain evidence="8 9">H11R3</strain>
    </source>
</reference>
<dbReference type="InterPro" id="IPR037203">
    <property type="entry name" value="T3SS_needle-like_sf"/>
</dbReference>
<dbReference type="GO" id="GO:0030254">
    <property type="term" value="P:protein secretion by the type III secretion system"/>
    <property type="evidence" value="ECO:0007669"/>
    <property type="project" value="InterPro"/>
</dbReference>
<dbReference type="InterPro" id="IPR011841">
    <property type="entry name" value="T3SS_needle_YscF"/>
</dbReference>
<dbReference type="NCBIfam" id="TIGR02105">
    <property type="entry name" value="III_needle"/>
    <property type="match status" value="1"/>
</dbReference>
<dbReference type="KEGG" id="iod:EJO50_05100"/>
<gene>
    <name evidence="8" type="ORF">EJO50_05100</name>
</gene>
<organism evidence="8 9">
    <name type="scientific">Iodobacter ciconiae</name>
    <dbReference type="NCBI Taxonomy" id="2496266"/>
    <lineage>
        <taxon>Bacteria</taxon>
        <taxon>Pseudomonadati</taxon>
        <taxon>Pseudomonadota</taxon>
        <taxon>Betaproteobacteria</taxon>
        <taxon>Neisseriales</taxon>
        <taxon>Chitinibacteraceae</taxon>
        <taxon>Iodobacter</taxon>
    </lineage>
</organism>
<keyword evidence="9" id="KW-1185">Reference proteome</keyword>
<dbReference type="RefSeq" id="WP_125972093.1">
    <property type="nucleotide sequence ID" value="NZ_CP034433.1"/>
</dbReference>
<keyword evidence="6" id="KW-0843">Virulence</keyword>
<dbReference type="EMBL" id="CP034433">
    <property type="protein sequence ID" value="AZN35913.1"/>
    <property type="molecule type" value="Genomic_DNA"/>
</dbReference>
<dbReference type="GO" id="GO:0005576">
    <property type="term" value="C:extracellular region"/>
    <property type="evidence" value="ECO:0007669"/>
    <property type="project" value="UniProtKB-SubCell"/>
</dbReference>
<evidence type="ECO:0000256" key="3">
    <source>
        <dbReference type="ARBA" id="ARBA00022448"/>
    </source>
</evidence>
<evidence type="ECO:0000313" key="9">
    <source>
        <dbReference type="Proteomes" id="UP000282438"/>
    </source>
</evidence>
<keyword evidence="4" id="KW-0964">Secreted</keyword>
<dbReference type="GO" id="GO:0030257">
    <property type="term" value="C:type III protein secretion system complex"/>
    <property type="evidence" value="ECO:0007669"/>
    <property type="project" value="InterPro"/>
</dbReference>
<dbReference type="Proteomes" id="UP000282438">
    <property type="component" value="Chromosome"/>
</dbReference>
<keyword evidence="3" id="KW-0813">Transport</keyword>
<evidence type="ECO:0000256" key="6">
    <source>
        <dbReference type="ARBA" id="ARBA00023026"/>
    </source>
</evidence>
<accession>A0A3S8ZR04</accession>
<evidence type="ECO:0000256" key="2">
    <source>
        <dbReference type="ARBA" id="ARBA00004613"/>
    </source>
</evidence>
<proteinExistence type="inferred from homology"/>